<feature type="compositionally biased region" description="Basic and acidic residues" evidence="1">
    <location>
        <begin position="210"/>
        <end position="220"/>
    </location>
</feature>
<feature type="compositionally biased region" description="Basic residues" evidence="1">
    <location>
        <begin position="221"/>
        <end position="231"/>
    </location>
</feature>
<organism evidence="2 3">
    <name type="scientific">Datura stramonium</name>
    <name type="common">Jimsonweed</name>
    <name type="synonym">Common thornapple</name>
    <dbReference type="NCBI Taxonomy" id="4076"/>
    <lineage>
        <taxon>Eukaryota</taxon>
        <taxon>Viridiplantae</taxon>
        <taxon>Streptophyta</taxon>
        <taxon>Embryophyta</taxon>
        <taxon>Tracheophyta</taxon>
        <taxon>Spermatophyta</taxon>
        <taxon>Magnoliopsida</taxon>
        <taxon>eudicotyledons</taxon>
        <taxon>Gunneridae</taxon>
        <taxon>Pentapetalae</taxon>
        <taxon>asterids</taxon>
        <taxon>lamiids</taxon>
        <taxon>Solanales</taxon>
        <taxon>Solanaceae</taxon>
        <taxon>Solanoideae</taxon>
        <taxon>Datureae</taxon>
        <taxon>Datura</taxon>
    </lineage>
</organism>
<sequence length="231" mass="26380">MMAAMITNISLLTKKLSESEVKKCMVWKKLQMALNMGMDSPPLYQYQLYQEPHPMKVKDANYVTKTSGGYKSHSPQQHQALDAKIAKPMEQLKEETLRVPFIDAIKEIPDFINYLKMLLTKKMPSGNEKLVPITHRVSDIIAITDCDVYRNIPIIVGRPFLATERALMDSEKHEIMFWVKNERVTFKVEKGHLFPIDNGNICTASIAEDEMGRARHESKTSPKKKKAKSNG</sequence>
<reference evidence="2 3" key="1">
    <citation type="journal article" date="2021" name="BMC Genomics">
        <title>Datura genome reveals duplications of psychoactive alkaloid biosynthetic genes and high mutation rate following tissue culture.</title>
        <authorList>
            <person name="Rajewski A."/>
            <person name="Carter-House D."/>
            <person name="Stajich J."/>
            <person name="Litt A."/>
        </authorList>
    </citation>
    <scope>NUCLEOTIDE SEQUENCE [LARGE SCALE GENOMIC DNA]</scope>
    <source>
        <strain evidence="2">AR-01</strain>
    </source>
</reference>
<protein>
    <submittedName>
        <fullName evidence="2">Uncharacterized protein</fullName>
    </submittedName>
</protein>
<dbReference type="Proteomes" id="UP000823775">
    <property type="component" value="Unassembled WGS sequence"/>
</dbReference>
<evidence type="ECO:0000313" key="3">
    <source>
        <dbReference type="Proteomes" id="UP000823775"/>
    </source>
</evidence>
<keyword evidence="3" id="KW-1185">Reference proteome</keyword>
<name>A0ABS8UP53_DATST</name>
<evidence type="ECO:0000256" key="1">
    <source>
        <dbReference type="SAM" id="MobiDB-lite"/>
    </source>
</evidence>
<feature type="region of interest" description="Disordered" evidence="1">
    <location>
        <begin position="210"/>
        <end position="231"/>
    </location>
</feature>
<evidence type="ECO:0000313" key="2">
    <source>
        <dbReference type="EMBL" id="MCD9559661.1"/>
    </source>
</evidence>
<gene>
    <name evidence="2" type="ORF">HAX54_017798</name>
</gene>
<proteinExistence type="predicted"/>
<comment type="caution">
    <text evidence="2">The sequence shown here is derived from an EMBL/GenBank/DDBJ whole genome shotgun (WGS) entry which is preliminary data.</text>
</comment>
<accession>A0ABS8UP53</accession>
<dbReference type="EMBL" id="JACEIK010002185">
    <property type="protein sequence ID" value="MCD9559661.1"/>
    <property type="molecule type" value="Genomic_DNA"/>
</dbReference>